<dbReference type="AlphaFoldDB" id="A0A8C0ZNV7"/>
<evidence type="ECO:0008006" key="2">
    <source>
        <dbReference type="Google" id="ProtNLM"/>
    </source>
</evidence>
<reference evidence="1" key="1">
    <citation type="submission" date="2023-09" db="UniProtKB">
        <authorList>
            <consortium name="Ensembl"/>
        </authorList>
    </citation>
    <scope>IDENTIFICATION</scope>
</reference>
<name>A0A8C0ZNV7_CASCN</name>
<dbReference type="PANTHER" id="PTHR14241">
    <property type="entry name" value="INTERFERON-INDUCED PROTEIN 44"/>
    <property type="match status" value="1"/>
</dbReference>
<accession>A0A8C0ZNV7</accession>
<dbReference type="PANTHER" id="PTHR14241:SF2">
    <property type="entry name" value="INTERFERON-INDUCED PROTEIN 44-LIKE"/>
    <property type="match status" value="1"/>
</dbReference>
<dbReference type="Ensembl" id="ENSCCNT00000008628.1">
    <property type="protein sequence ID" value="ENSCCNP00000006556.1"/>
    <property type="gene ID" value="ENSCCNG00000006949.1"/>
</dbReference>
<dbReference type="GO" id="GO:0006955">
    <property type="term" value="P:immune response"/>
    <property type="evidence" value="ECO:0007669"/>
    <property type="project" value="TreeGrafter"/>
</dbReference>
<sequence>MLQHFPELIGLSEKPYTSFYFSFQKNNIPEMSTFFSNTILKIADESLEFKLFGDCRVLVHKNNIFIKSSLQEKLGLNCSSWSNYLECEIFQVEGIKNDPDYMRKITIVIEHRNKLLAKLRAYKPHADLVSEIPILLLGPVGSGKSSFFNSVKFVFQGHATHQTIVGSDSTSISEEVSYFRIL</sequence>
<organism evidence="1">
    <name type="scientific">Castor canadensis</name>
    <name type="common">American beaver</name>
    <dbReference type="NCBI Taxonomy" id="51338"/>
    <lineage>
        <taxon>Eukaryota</taxon>
        <taxon>Metazoa</taxon>
        <taxon>Chordata</taxon>
        <taxon>Craniata</taxon>
        <taxon>Vertebrata</taxon>
        <taxon>Euteleostomi</taxon>
        <taxon>Mammalia</taxon>
        <taxon>Eutheria</taxon>
        <taxon>Euarchontoglires</taxon>
        <taxon>Glires</taxon>
        <taxon>Rodentia</taxon>
        <taxon>Castorimorpha</taxon>
        <taxon>Castoridae</taxon>
        <taxon>Castor</taxon>
    </lineage>
</organism>
<protein>
    <recommendedName>
        <fullName evidence="2">Interferon-induced protein 44-like protein</fullName>
    </recommendedName>
</protein>
<evidence type="ECO:0000313" key="1">
    <source>
        <dbReference type="Ensembl" id="ENSCCNP00000006556.1"/>
    </source>
</evidence>
<dbReference type="SUPFAM" id="SSF52540">
    <property type="entry name" value="P-loop containing nucleoside triphosphate hydrolases"/>
    <property type="match status" value="1"/>
</dbReference>
<proteinExistence type="predicted"/>
<dbReference type="InterPro" id="IPR027417">
    <property type="entry name" value="P-loop_NTPase"/>
</dbReference>